<keyword evidence="2" id="KW-0067">ATP-binding</keyword>
<feature type="region of interest" description="Disordered" evidence="4">
    <location>
        <begin position="801"/>
        <end position="820"/>
    </location>
</feature>
<dbReference type="AlphaFoldDB" id="A0A0N1IHZ4"/>
<keyword evidence="8" id="KW-1185">Reference proteome</keyword>
<dbReference type="InterPro" id="IPR003593">
    <property type="entry name" value="AAA+_ATPase"/>
</dbReference>
<dbReference type="GO" id="GO:0005524">
    <property type="term" value="F:ATP binding"/>
    <property type="evidence" value="ECO:0007669"/>
    <property type="project" value="UniProtKB-KW"/>
</dbReference>
<evidence type="ECO:0000313" key="8">
    <source>
        <dbReference type="Proteomes" id="UP000038009"/>
    </source>
</evidence>
<dbReference type="VEuPathDB" id="TriTrypDB:Lsey_0357_0080"/>
<dbReference type="PANTHER" id="PTHR11638">
    <property type="entry name" value="ATP-DEPENDENT CLP PROTEASE"/>
    <property type="match status" value="1"/>
</dbReference>
<accession>A0A0N1IHZ4</accession>
<keyword evidence="5" id="KW-0472">Membrane</keyword>
<evidence type="ECO:0000256" key="3">
    <source>
        <dbReference type="SAM" id="Coils"/>
    </source>
</evidence>
<comment type="caution">
    <text evidence="7">The sequence shown here is derived from an EMBL/GenBank/DDBJ whole genome shotgun (WGS) entry which is preliminary data.</text>
</comment>
<evidence type="ECO:0000256" key="2">
    <source>
        <dbReference type="ARBA" id="ARBA00022840"/>
    </source>
</evidence>
<evidence type="ECO:0000313" key="7">
    <source>
        <dbReference type="EMBL" id="KPI83555.1"/>
    </source>
</evidence>
<proteinExistence type="predicted"/>
<dbReference type="InterPro" id="IPR027417">
    <property type="entry name" value="P-loop_NTPase"/>
</dbReference>
<keyword evidence="5" id="KW-0812">Transmembrane</keyword>
<dbReference type="SUPFAM" id="SSF52540">
    <property type="entry name" value="P-loop containing nucleoside triphosphate hydrolases"/>
    <property type="match status" value="1"/>
</dbReference>
<dbReference type="OrthoDB" id="47330at2759"/>
<dbReference type="InterPro" id="IPR050130">
    <property type="entry name" value="ClpA_ClpB"/>
</dbReference>
<feature type="domain" description="AAA+ ATPase" evidence="6">
    <location>
        <begin position="458"/>
        <end position="606"/>
    </location>
</feature>
<organism evidence="7 8">
    <name type="scientific">Leptomonas seymouri</name>
    <dbReference type="NCBI Taxonomy" id="5684"/>
    <lineage>
        <taxon>Eukaryota</taxon>
        <taxon>Discoba</taxon>
        <taxon>Euglenozoa</taxon>
        <taxon>Kinetoplastea</taxon>
        <taxon>Metakinetoplastina</taxon>
        <taxon>Trypanosomatida</taxon>
        <taxon>Trypanosomatidae</taxon>
        <taxon>Leishmaniinae</taxon>
        <taxon>Leptomonas</taxon>
    </lineage>
</organism>
<name>A0A0N1IHZ4_LEPSE</name>
<dbReference type="GO" id="GO:0005737">
    <property type="term" value="C:cytoplasm"/>
    <property type="evidence" value="ECO:0007669"/>
    <property type="project" value="TreeGrafter"/>
</dbReference>
<dbReference type="PANTHER" id="PTHR11638:SF89">
    <property type="entry name" value="AAA+ ATPASE DOMAIN-CONTAINING PROTEIN"/>
    <property type="match status" value="1"/>
</dbReference>
<evidence type="ECO:0000256" key="1">
    <source>
        <dbReference type="ARBA" id="ARBA00022741"/>
    </source>
</evidence>
<feature type="coiled-coil region" evidence="3">
    <location>
        <begin position="860"/>
        <end position="894"/>
    </location>
</feature>
<feature type="transmembrane region" description="Helical" evidence="5">
    <location>
        <begin position="961"/>
        <end position="982"/>
    </location>
</feature>
<feature type="transmembrane region" description="Helical" evidence="5">
    <location>
        <begin position="908"/>
        <end position="927"/>
    </location>
</feature>
<feature type="region of interest" description="Disordered" evidence="4">
    <location>
        <begin position="156"/>
        <end position="192"/>
    </location>
</feature>
<keyword evidence="3" id="KW-0175">Coiled coil</keyword>
<dbReference type="InterPro" id="IPR003959">
    <property type="entry name" value="ATPase_AAA_core"/>
</dbReference>
<dbReference type="SMART" id="SM00382">
    <property type="entry name" value="AAA"/>
    <property type="match status" value="1"/>
</dbReference>
<protein>
    <recommendedName>
        <fullName evidence="6">AAA+ ATPase domain-containing protein</fullName>
    </recommendedName>
</protein>
<dbReference type="GO" id="GO:0016887">
    <property type="term" value="F:ATP hydrolysis activity"/>
    <property type="evidence" value="ECO:0007669"/>
    <property type="project" value="InterPro"/>
</dbReference>
<dbReference type="Gene3D" id="3.40.50.300">
    <property type="entry name" value="P-loop containing nucleotide triphosphate hydrolases"/>
    <property type="match status" value="1"/>
</dbReference>
<reference evidence="7 8" key="1">
    <citation type="journal article" date="2015" name="PLoS Pathog.">
        <title>Leptomonas seymouri: Adaptations to the Dixenous Life Cycle Analyzed by Genome Sequencing, Transcriptome Profiling and Co-infection with Leishmania donovani.</title>
        <authorList>
            <person name="Kraeva N."/>
            <person name="Butenko A."/>
            <person name="Hlavacova J."/>
            <person name="Kostygov A."/>
            <person name="Myskova J."/>
            <person name="Grybchuk D."/>
            <person name="Lestinova T."/>
            <person name="Votypka J."/>
            <person name="Volf P."/>
            <person name="Opperdoes F."/>
            <person name="Flegontov P."/>
            <person name="Lukes J."/>
            <person name="Yurchenko V."/>
        </authorList>
    </citation>
    <scope>NUCLEOTIDE SEQUENCE [LARGE SCALE GENOMIC DNA]</scope>
    <source>
        <strain evidence="7 8">ATCC 30220</strain>
    </source>
</reference>
<sequence>MGTSLSRQEELFLHRQWPELLQEAMASDVETLAAAPLHNAEDAPDKDSEAKGGCTHAYNQAVTSTSRRKAKKKEEFQLSFQEWQAFLSVLEQKEASSAPSDIAARLTISQLHVPAVSLMVHVCAWWRGAISATVLGSRVAQLACLVHDIQQGFFKGPQKNHQRKEGEGGTMDGGNGTHDRSDHEEGDAAPAGRRVRLARFVRQKVVDRAMHRAAATSPAGGVEEMQQLLLLDTFADLMCLVEGLLAQEAASAQATDDSQGHASGIPSTGKHAREIFELYEQKIIDKDLLRQRPVLAVVISLVLAIFASKIQSQPQLALRTLSHLETLQALLFNNSSSGTSKSDRLTAASVPTSAPASAPLVALWPVVGELEVALVHRQHEADVQHCLSSEGDALLSTLRQMREKRETLCSTAEPSELAPTLSASERWATGASQYIGQRHIWAQLRSHFLSAGVFDADKPTVLVFFGPSGYGKSELAKRVASVLHNCPMPELESSGKMVYIHLPSFCTKDSIYSLVDPPAAHVGSGILLSALQKHPDAVVVLDEFEKSTAESINNLWLSAFQKNGVLRSLKEASRSVSTVRTTFILTCNISAESIVAREDLYLKASAADQDTMRNLFVTQCKDVCREAMGDPFVNRVDYFFPFMPYTRVERRQFVCLLLERLLSSQAKKDRYLYPTPRFVETMVDKLRTFHAATLEETVRSQVMCMVQAGWTSAVLTVERRIGCEVVILLPITTTTKVSGILPTLVPSHDAGEVYNDNSSDSGRAYPLLVEAWDSLPGGAEALQKWRDALSPVAAAAAPMPEREAAAPCPPSSPLAPLSSRTVKSEGVKADAAAEPRAAVIASAPRPLRKAAQPCDSPLLEKQYEREYTVDKKKIMELENELEKMRDLVKQRDLEIVVLKEKVLLLQKALAAVVLALMTCLCFLAVLIGLKLTLLFALGMLGVVVLVLGVPLTLLLEAMQALFRVLGPFKSGVLVLLVLTWMAKASKSIRPCS</sequence>
<dbReference type="OMA" id="HRQHEAD"/>
<dbReference type="EMBL" id="LJSK01000357">
    <property type="protein sequence ID" value="KPI83555.1"/>
    <property type="molecule type" value="Genomic_DNA"/>
</dbReference>
<gene>
    <name evidence="7" type="ORF">ABL78_7412</name>
</gene>
<evidence type="ECO:0000259" key="6">
    <source>
        <dbReference type="SMART" id="SM00382"/>
    </source>
</evidence>
<dbReference type="Proteomes" id="UP000038009">
    <property type="component" value="Unassembled WGS sequence"/>
</dbReference>
<keyword evidence="5" id="KW-1133">Transmembrane helix</keyword>
<dbReference type="GO" id="GO:0034605">
    <property type="term" value="P:cellular response to heat"/>
    <property type="evidence" value="ECO:0007669"/>
    <property type="project" value="TreeGrafter"/>
</dbReference>
<feature type="transmembrane region" description="Helical" evidence="5">
    <location>
        <begin position="934"/>
        <end position="955"/>
    </location>
</feature>
<keyword evidence="1" id="KW-0547">Nucleotide-binding</keyword>
<evidence type="ECO:0000256" key="5">
    <source>
        <dbReference type="SAM" id="Phobius"/>
    </source>
</evidence>
<evidence type="ECO:0000256" key="4">
    <source>
        <dbReference type="SAM" id="MobiDB-lite"/>
    </source>
</evidence>
<dbReference type="Pfam" id="PF07724">
    <property type="entry name" value="AAA_2"/>
    <property type="match status" value="1"/>
</dbReference>